<evidence type="ECO:0000313" key="5">
    <source>
        <dbReference type="Proteomes" id="UP000321039"/>
    </source>
</evidence>
<dbReference type="PANTHER" id="PTHR10728:SF40">
    <property type="entry name" value="PATATIN FAMILY PROTEIN"/>
    <property type="match status" value="1"/>
</dbReference>
<keyword evidence="2" id="KW-1133">Transmembrane helix</keyword>
<evidence type="ECO:0000256" key="2">
    <source>
        <dbReference type="SAM" id="Phobius"/>
    </source>
</evidence>
<dbReference type="GO" id="GO:0046475">
    <property type="term" value="P:glycerophospholipid catabolic process"/>
    <property type="evidence" value="ECO:0007669"/>
    <property type="project" value="TreeGrafter"/>
</dbReference>
<sequence>MEGPGQGEFREVVFPEELVEVARRREQVDPRPLPQPQAPSVDNELVGLAISGGGIRSATFALGAVQGLARHGLLRHVDYLSTVSGGGYLGACISSLLTNPKAGVDASDFPLRYTRGCSEPAALTHVRNCSNYLDPGGLLNTLRIPVLLLRGMLLNLCVFLPYILGAVIVTQAVYLLGPDTNWLPRVVMPLLVAFALLTIAFPVAQRILRRRLNWTWRDRLERWLAVPLIVAVLSLLLIPLLNLTRLAIEHNASQVAGFLDGSDGLRLWHLGALVFVLLLLLSLLGRASTRFAPWVGRIFVGLIAVIGPVLLFAAYLTLCLWQIESPYLPAGSSTVLNRALGCEQPCLVEGAQVDQRQRQGGLVAAVTGLFAAETPPDDFGQLVTELRGRGLVLTDDARVFCASSGNCLEQPASWQQDQRVWVLTNSAGTTNPCPPSDSAGGFNAADGLYCHYLKRVSPDHLRISNGAAMPWADEENLWFVLLFLVVLLFNRFFLDINIIGPHRFYRDRLSRAFLVGLGEEDELVARDGLTLSSLNAEHTSAPYHLINAALNLQADRDPGLRGRESDFFLFSKRYCGSRLTGYVATPSLEKADPHLDLGTAVAISGAAAAPNAGRQTKRSLSFVLTLLNIRLGYWLPNPRRVARRHLMQHLRTGCARPSLMWREALGLLDARHSHVNVSDGGHIENLAIYELLRRRCRLIVAIDGEQDAELRFDGLVTLLRFARIDLGVEVDFNREGENQLDALRLQDGRVSRRHWALGTIHYGDGETGQLLYIKLSYTGDEPATVRAYRELQPAFPHESTADQFFNEAQFEAYRALGEHIVEELARELPLDSLVQSEGRENWR</sequence>
<feature type="transmembrane region" description="Helical" evidence="2">
    <location>
        <begin position="224"/>
        <end position="248"/>
    </location>
</feature>
<protein>
    <recommendedName>
        <fullName evidence="3">PNPLA domain-containing protein</fullName>
    </recommendedName>
</protein>
<proteinExistence type="predicted"/>
<dbReference type="GO" id="GO:0004623">
    <property type="term" value="F:phospholipase A2 activity"/>
    <property type="evidence" value="ECO:0007669"/>
    <property type="project" value="TreeGrafter"/>
</dbReference>
<dbReference type="InterPro" id="IPR002641">
    <property type="entry name" value="PNPLA_dom"/>
</dbReference>
<dbReference type="Gene3D" id="3.40.1090.10">
    <property type="entry name" value="Cytosolic phospholipase A2 catalytic domain"/>
    <property type="match status" value="1"/>
</dbReference>
<keyword evidence="5" id="KW-1185">Reference proteome</keyword>
<dbReference type="EMBL" id="VRZA01000007">
    <property type="protein sequence ID" value="TXS90762.1"/>
    <property type="molecule type" value="Genomic_DNA"/>
</dbReference>
<feature type="transmembrane region" description="Helical" evidence="2">
    <location>
        <begin position="153"/>
        <end position="176"/>
    </location>
</feature>
<evidence type="ECO:0000259" key="3">
    <source>
        <dbReference type="Pfam" id="PF01734"/>
    </source>
</evidence>
<gene>
    <name evidence="4" type="ORF">FV139_17440</name>
</gene>
<evidence type="ECO:0000256" key="1">
    <source>
        <dbReference type="ARBA" id="ARBA00023098"/>
    </source>
</evidence>
<dbReference type="Proteomes" id="UP000321039">
    <property type="component" value="Unassembled WGS sequence"/>
</dbReference>
<feature type="transmembrane region" description="Helical" evidence="2">
    <location>
        <begin position="299"/>
        <end position="323"/>
    </location>
</feature>
<evidence type="ECO:0000313" key="4">
    <source>
        <dbReference type="EMBL" id="TXS90762.1"/>
    </source>
</evidence>
<dbReference type="PANTHER" id="PTHR10728">
    <property type="entry name" value="CYTOSOLIC PHOSPHOLIPASE A2"/>
    <property type="match status" value="1"/>
</dbReference>
<name>A0A5C8ZT57_9GAMM</name>
<accession>A0A5C8ZT57</accession>
<comment type="caution">
    <text evidence="4">The sequence shown here is derived from an EMBL/GenBank/DDBJ whole genome shotgun (WGS) entry which is preliminary data.</text>
</comment>
<dbReference type="GO" id="GO:0005829">
    <property type="term" value="C:cytosol"/>
    <property type="evidence" value="ECO:0007669"/>
    <property type="project" value="TreeGrafter"/>
</dbReference>
<organism evidence="4 5">
    <name type="scientific">Parahaliea maris</name>
    <dbReference type="NCBI Taxonomy" id="2716870"/>
    <lineage>
        <taxon>Bacteria</taxon>
        <taxon>Pseudomonadati</taxon>
        <taxon>Pseudomonadota</taxon>
        <taxon>Gammaproteobacteria</taxon>
        <taxon>Cellvibrionales</taxon>
        <taxon>Halieaceae</taxon>
        <taxon>Parahaliea</taxon>
    </lineage>
</organism>
<dbReference type="AlphaFoldDB" id="A0A5C8ZT57"/>
<keyword evidence="2" id="KW-0812">Transmembrane</keyword>
<keyword evidence="1" id="KW-0443">Lipid metabolism</keyword>
<keyword evidence="2" id="KW-0472">Membrane</keyword>
<dbReference type="Pfam" id="PF01734">
    <property type="entry name" value="Patatin"/>
    <property type="match status" value="1"/>
</dbReference>
<dbReference type="InterPro" id="IPR016035">
    <property type="entry name" value="Acyl_Trfase/lysoPLipase"/>
</dbReference>
<dbReference type="SUPFAM" id="SSF52151">
    <property type="entry name" value="FabD/lysophospholipase-like"/>
    <property type="match status" value="1"/>
</dbReference>
<feature type="transmembrane region" description="Helical" evidence="2">
    <location>
        <begin position="182"/>
        <end position="203"/>
    </location>
</feature>
<dbReference type="RefSeq" id="WP_148069760.1">
    <property type="nucleotide sequence ID" value="NZ_VRZA01000007.1"/>
</dbReference>
<reference evidence="4 5" key="1">
    <citation type="submission" date="2019-08" db="EMBL/GenBank/DDBJ databases">
        <title>Parahaliea maris sp. nov., isolated from the surface seawater.</title>
        <authorList>
            <person name="Liu Y."/>
        </authorList>
    </citation>
    <scope>NUCLEOTIDE SEQUENCE [LARGE SCALE GENOMIC DNA]</scope>
    <source>
        <strain evidence="4 5">HSLHS9</strain>
    </source>
</reference>
<feature type="transmembrane region" description="Helical" evidence="2">
    <location>
        <begin position="268"/>
        <end position="287"/>
    </location>
</feature>
<feature type="domain" description="PNPLA" evidence="3">
    <location>
        <begin position="48"/>
        <end position="143"/>
    </location>
</feature>